<protein>
    <submittedName>
        <fullName evidence="1">Uncharacterized protein</fullName>
    </submittedName>
</protein>
<dbReference type="EMBL" id="LAZR01011636">
    <property type="protein sequence ID" value="KKM60663.1"/>
    <property type="molecule type" value="Genomic_DNA"/>
</dbReference>
<comment type="caution">
    <text evidence="1">The sequence shown here is derived from an EMBL/GenBank/DDBJ whole genome shotgun (WGS) entry which is preliminary data.</text>
</comment>
<evidence type="ECO:0000313" key="1">
    <source>
        <dbReference type="EMBL" id="KKM60663.1"/>
    </source>
</evidence>
<dbReference type="AlphaFoldDB" id="A0A0F9ITK9"/>
<proteinExistence type="predicted"/>
<reference evidence="1" key="1">
    <citation type="journal article" date="2015" name="Nature">
        <title>Complex archaea that bridge the gap between prokaryotes and eukaryotes.</title>
        <authorList>
            <person name="Spang A."/>
            <person name="Saw J.H."/>
            <person name="Jorgensen S.L."/>
            <person name="Zaremba-Niedzwiedzka K."/>
            <person name="Martijn J."/>
            <person name="Lind A.E."/>
            <person name="van Eijk R."/>
            <person name="Schleper C."/>
            <person name="Guy L."/>
            <person name="Ettema T.J."/>
        </authorList>
    </citation>
    <scope>NUCLEOTIDE SEQUENCE</scope>
</reference>
<accession>A0A0F9ITK9</accession>
<sequence>MKKQPWFGERTVSGAMAFSFEEVFPKRRNRTATTCKTCGARILKFEGRAFLIFAEYRGYLCDPCVQSISQHRRRWREFIEGGE</sequence>
<gene>
    <name evidence="1" type="ORF">LCGC14_1539550</name>
</gene>
<name>A0A0F9ITK9_9ZZZZ</name>
<organism evidence="1">
    <name type="scientific">marine sediment metagenome</name>
    <dbReference type="NCBI Taxonomy" id="412755"/>
    <lineage>
        <taxon>unclassified sequences</taxon>
        <taxon>metagenomes</taxon>
        <taxon>ecological metagenomes</taxon>
    </lineage>
</organism>